<keyword evidence="3" id="KW-1185">Reference proteome</keyword>
<dbReference type="EMBL" id="OW240919">
    <property type="protein sequence ID" value="CAH2311148.1"/>
    <property type="molecule type" value="Genomic_DNA"/>
</dbReference>
<dbReference type="AlphaFoldDB" id="A0AAD1SY87"/>
<organism evidence="2 3">
    <name type="scientific">Pelobates cultripes</name>
    <name type="common">Western spadefoot toad</name>
    <dbReference type="NCBI Taxonomy" id="61616"/>
    <lineage>
        <taxon>Eukaryota</taxon>
        <taxon>Metazoa</taxon>
        <taxon>Chordata</taxon>
        <taxon>Craniata</taxon>
        <taxon>Vertebrata</taxon>
        <taxon>Euteleostomi</taxon>
        <taxon>Amphibia</taxon>
        <taxon>Batrachia</taxon>
        <taxon>Anura</taxon>
        <taxon>Pelobatoidea</taxon>
        <taxon>Pelobatidae</taxon>
        <taxon>Pelobates</taxon>
    </lineage>
</organism>
<evidence type="ECO:0000313" key="2">
    <source>
        <dbReference type="EMBL" id="CAH2311148.1"/>
    </source>
</evidence>
<accession>A0AAD1SY87</accession>
<feature type="region of interest" description="Disordered" evidence="1">
    <location>
        <begin position="37"/>
        <end position="91"/>
    </location>
</feature>
<sequence length="107" mass="12086">MAAATGACHAELPDCRAKLDDIFNKFWKTIADREQQNAAHKQAKQLPKAQLTCSQGRHTVTPASRAQKWRQKRRGPKRARKHQNQKRNVSHGTLVNLTSPICLVKHA</sequence>
<feature type="compositionally biased region" description="Basic residues" evidence="1">
    <location>
        <begin position="67"/>
        <end position="89"/>
    </location>
</feature>
<protein>
    <submittedName>
        <fullName evidence="2">Uncharacterized protein</fullName>
    </submittedName>
</protein>
<gene>
    <name evidence="2" type="ORF">PECUL_23A012004</name>
</gene>
<reference evidence="2" key="1">
    <citation type="submission" date="2022-03" db="EMBL/GenBank/DDBJ databases">
        <authorList>
            <person name="Alioto T."/>
            <person name="Alioto T."/>
            <person name="Gomez Garrido J."/>
        </authorList>
    </citation>
    <scope>NUCLEOTIDE SEQUENCE</scope>
</reference>
<evidence type="ECO:0000256" key="1">
    <source>
        <dbReference type="SAM" id="MobiDB-lite"/>
    </source>
</evidence>
<feature type="compositionally biased region" description="Polar residues" evidence="1">
    <location>
        <begin position="51"/>
        <end position="64"/>
    </location>
</feature>
<dbReference type="Proteomes" id="UP001295444">
    <property type="component" value="Chromosome 08"/>
</dbReference>
<proteinExistence type="predicted"/>
<name>A0AAD1SY87_PELCU</name>
<evidence type="ECO:0000313" key="3">
    <source>
        <dbReference type="Proteomes" id="UP001295444"/>
    </source>
</evidence>